<feature type="domain" description="SRP54-type proteins GTP-binding" evidence="12">
    <location>
        <begin position="271"/>
        <end position="284"/>
    </location>
</feature>
<dbReference type="InterPro" id="IPR004125">
    <property type="entry name" value="Signal_recog_particle_SRP54_M"/>
</dbReference>
<sequence>MFDSLSDRLGAIFEGLRGKGALEEKDVNEALREVRVALLEADVALPVAKDFIAKVKERAIGAEVLRSVTPGQQVVKIVHDALVEMLGGEDADPSLSFATTPPAVIMMVGLQGSGKTTSTAKIAMRLQKREKKKVLMASLDTRRPAAQEQLAILGEQAEVKTLPIIAGQSPRDIANRAIEAGKLGGYDAVMLDTAGRLSIDEQLMTEIADIHAATHPIETLLVVDSLTGQDAVTTAEKFKERVDITGVVMTRIDGDARGGAALSMRAVTGAPIKFAGVGEKLDALDAFEPKRMAGRILGMGDIVSLVEKASEEMDAEKAEKAAKRMAKGEFDMNDLADQFKQMRKMGGMGAILGMLPGMGKMKKMVDQAGGLDDKEVIRQEAIISSMTKAERKKPALMNAKRKKRVAAGSGTSVQEVNKLLKAHRQMADMMKKMGKGGMKGLAAQMGQMGMGAGANPFGAGGGPDAAALLEQAKGAKGKSGKDDAPSADDLDFEAIEKALSGQGPMPPGLGGLPGKKK</sequence>
<evidence type="ECO:0000256" key="5">
    <source>
        <dbReference type="ARBA" id="ARBA00022884"/>
    </source>
</evidence>
<keyword evidence="6 10" id="KW-0342">GTP-binding</keyword>
<dbReference type="InterPro" id="IPR013822">
    <property type="entry name" value="Signal_recog_particl_SRP54_hlx"/>
</dbReference>
<name>A0A2S7K681_9PROT</name>
<dbReference type="InterPro" id="IPR042101">
    <property type="entry name" value="SRP54_N_sf"/>
</dbReference>
<comment type="function">
    <text evidence="10">Involved in targeting and insertion of nascent membrane proteins into the cytoplasmic membrane. Binds to the hydrophobic signal sequence of the ribosome-nascent chain (RNC) as it emerges from the ribosomes. The SRP-RNC complex is then targeted to the cytoplasmic membrane where it interacts with the SRP receptor FtsY. Interaction with FtsY leads to the transfer of the RNC complex to the Sec translocase for insertion into the membrane, the hydrolysis of GTP by both Ffh and FtsY, and the dissociation of the SRP-FtsY complex into the individual components.</text>
</comment>
<reference evidence="13 14" key="1">
    <citation type="submission" date="2017-12" db="EMBL/GenBank/DDBJ databases">
        <authorList>
            <person name="Hurst M.R.H."/>
        </authorList>
    </citation>
    <scope>NUCLEOTIDE SEQUENCE [LARGE SCALE GENOMIC DNA]</scope>
    <source>
        <strain evidence="13 14">SY-3-19</strain>
    </source>
</reference>
<evidence type="ECO:0000313" key="14">
    <source>
        <dbReference type="Proteomes" id="UP000239504"/>
    </source>
</evidence>
<dbReference type="InterPro" id="IPR000897">
    <property type="entry name" value="SRP54_GTPase_dom"/>
</dbReference>
<evidence type="ECO:0000256" key="9">
    <source>
        <dbReference type="ARBA" id="ARBA00048027"/>
    </source>
</evidence>
<comment type="caution">
    <text evidence="13">The sequence shown here is derived from an EMBL/GenBank/DDBJ whole genome shotgun (WGS) entry which is preliminary data.</text>
</comment>
<keyword evidence="14" id="KW-1185">Reference proteome</keyword>
<evidence type="ECO:0000256" key="1">
    <source>
        <dbReference type="ARBA" id="ARBA00004515"/>
    </source>
</evidence>
<accession>A0A2S7K681</accession>
<dbReference type="Proteomes" id="UP000239504">
    <property type="component" value="Unassembled WGS sequence"/>
</dbReference>
<dbReference type="GO" id="GO:0008312">
    <property type="term" value="F:7S RNA binding"/>
    <property type="evidence" value="ECO:0007669"/>
    <property type="project" value="InterPro"/>
</dbReference>
<dbReference type="EMBL" id="PJCH01000005">
    <property type="protein sequence ID" value="PQA88025.1"/>
    <property type="molecule type" value="Genomic_DNA"/>
</dbReference>
<comment type="subcellular location">
    <subcellularLocation>
        <location evidence="1">Cell inner membrane</location>
        <topology evidence="1">Peripheral membrane protein</topology>
        <orientation evidence="1">Cytoplasmic side</orientation>
    </subcellularLocation>
    <subcellularLocation>
        <location evidence="10">Cytoplasm</location>
    </subcellularLocation>
    <text evidence="10">The SRP-RNC complex is targeted to the cytoplasmic membrane.</text>
</comment>
<evidence type="ECO:0000256" key="7">
    <source>
        <dbReference type="ARBA" id="ARBA00023135"/>
    </source>
</evidence>
<dbReference type="InterPro" id="IPR027417">
    <property type="entry name" value="P-loop_NTPase"/>
</dbReference>
<evidence type="ECO:0000256" key="6">
    <source>
        <dbReference type="ARBA" id="ARBA00023134"/>
    </source>
</evidence>
<dbReference type="InterPro" id="IPR003593">
    <property type="entry name" value="AAA+_ATPase"/>
</dbReference>
<dbReference type="SMART" id="SM00962">
    <property type="entry name" value="SRP54"/>
    <property type="match status" value="1"/>
</dbReference>
<dbReference type="Gene3D" id="1.20.120.140">
    <property type="entry name" value="Signal recognition particle SRP54, nucleotide-binding domain"/>
    <property type="match status" value="1"/>
</dbReference>
<dbReference type="GO" id="GO:0005525">
    <property type="term" value="F:GTP binding"/>
    <property type="evidence" value="ECO:0007669"/>
    <property type="project" value="UniProtKB-UniRule"/>
</dbReference>
<proteinExistence type="inferred from homology"/>
<dbReference type="GO" id="GO:0005886">
    <property type="term" value="C:plasma membrane"/>
    <property type="evidence" value="ECO:0007669"/>
    <property type="project" value="UniProtKB-SubCell"/>
</dbReference>
<dbReference type="AlphaFoldDB" id="A0A2S7K681"/>
<dbReference type="CDD" id="cd18539">
    <property type="entry name" value="SRP_G"/>
    <property type="match status" value="1"/>
</dbReference>
<dbReference type="SMART" id="SM00382">
    <property type="entry name" value="AAA"/>
    <property type="match status" value="1"/>
</dbReference>
<organism evidence="13 14">
    <name type="scientific">Hyphococcus luteus</name>
    <dbReference type="NCBI Taxonomy" id="2058213"/>
    <lineage>
        <taxon>Bacteria</taxon>
        <taxon>Pseudomonadati</taxon>
        <taxon>Pseudomonadota</taxon>
        <taxon>Alphaproteobacteria</taxon>
        <taxon>Parvularculales</taxon>
        <taxon>Parvularculaceae</taxon>
        <taxon>Hyphococcus</taxon>
    </lineage>
</organism>
<evidence type="ECO:0000313" key="13">
    <source>
        <dbReference type="EMBL" id="PQA88025.1"/>
    </source>
</evidence>
<keyword evidence="4 10" id="KW-0378">Hydrolase</keyword>
<keyword evidence="10" id="KW-0963">Cytoplasm</keyword>
<dbReference type="HAMAP" id="MF_00306">
    <property type="entry name" value="SRP54"/>
    <property type="match status" value="1"/>
</dbReference>
<evidence type="ECO:0000256" key="11">
    <source>
        <dbReference type="SAM" id="MobiDB-lite"/>
    </source>
</evidence>
<keyword evidence="7 10" id="KW-0733">Signal recognition particle</keyword>
<keyword evidence="8 10" id="KW-0687">Ribonucleoprotein</keyword>
<dbReference type="GO" id="GO:0003924">
    <property type="term" value="F:GTPase activity"/>
    <property type="evidence" value="ECO:0007669"/>
    <property type="project" value="UniProtKB-UniRule"/>
</dbReference>
<feature type="binding site" evidence="10">
    <location>
        <begin position="250"/>
        <end position="253"/>
    </location>
    <ligand>
        <name>GTP</name>
        <dbReference type="ChEBI" id="CHEBI:37565"/>
    </ligand>
</feature>
<dbReference type="PANTHER" id="PTHR11564:SF5">
    <property type="entry name" value="SIGNAL RECOGNITION PARTICLE SUBUNIT SRP54"/>
    <property type="match status" value="1"/>
</dbReference>
<comment type="catalytic activity">
    <reaction evidence="9 10">
        <text>GTP + H2O = GDP + phosphate + H(+)</text>
        <dbReference type="Rhea" id="RHEA:19669"/>
        <dbReference type="ChEBI" id="CHEBI:15377"/>
        <dbReference type="ChEBI" id="CHEBI:15378"/>
        <dbReference type="ChEBI" id="CHEBI:37565"/>
        <dbReference type="ChEBI" id="CHEBI:43474"/>
        <dbReference type="ChEBI" id="CHEBI:58189"/>
        <dbReference type="EC" id="3.6.5.4"/>
    </reaction>
</comment>
<keyword evidence="5 10" id="KW-0694">RNA-binding</keyword>
<evidence type="ECO:0000256" key="4">
    <source>
        <dbReference type="ARBA" id="ARBA00022801"/>
    </source>
</evidence>
<comment type="domain">
    <text evidence="10">Composed of three domains: the N-terminal N domain, which is responsible for interactions with the ribosome, the central G domain, which binds GTP, and the C-terminal M domain, which binds the RNA and the signal sequence of the RNC.</text>
</comment>
<evidence type="ECO:0000256" key="3">
    <source>
        <dbReference type="ARBA" id="ARBA00022741"/>
    </source>
</evidence>
<feature type="binding site" evidence="10">
    <location>
        <begin position="192"/>
        <end position="196"/>
    </location>
    <ligand>
        <name>GTP</name>
        <dbReference type="ChEBI" id="CHEBI:37565"/>
    </ligand>
</feature>
<dbReference type="InterPro" id="IPR036891">
    <property type="entry name" value="Signal_recog_part_SRP54_M_sf"/>
</dbReference>
<feature type="compositionally biased region" description="Gly residues" evidence="11">
    <location>
        <begin position="508"/>
        <end position="517"/>
    </location>
</feature>
<evidence type="ECO:0000256" key="2">
    <source>
        <dbReference type="ARBA" id="ARBA00005450"/>
    </source>
</evidence>
<dbReference type="SUPFAM" id="SSF52540">
    <property type="entry name" value="P-loop containing nucleoside triphosphate hydrolases"/>
    <property type="match status" value="1"/>
</dbReference>
<dbReference type="OrthoDB" id="9804720at2"/>
<comment type="similarity">
    <text evidence="2 10">Belongs to the GTP-binding SRP family. SRP54 subfamily.</text>
</comment>
<dbReference type="Pfam" id="PF00448">
    <property type="entry name" value="SRP54"/>
    <property type="match status" value="1"/>
</dbReference>
<dbReference type="InterPro" id="IPR022941">
    <property type="entry name" value="SRP54"/>
</dbReference>
<keyword evidence="3 10" id="KW-0547">Nucleotide-binding</keyword>
<dbReference type="Pfam" id="PF02978">
    <property type="entry name" value="SRP_SPB"/>
    <property type="match status" value="1"/>
</dbReference>
<dbReference type="RefSeq" id="WP_104829270.1">
    <property type="nucleotide sequence ID" value="NZ_PJCH01000005.1"/>
</dbReference>
<dbReference type="PROSITE" id="PS00300">
    <property type="entry name" value="SRP54"/>
    <property type="match status" value="1"/>
</dbReference>
<gene>
    <name evidence="10" type="primary">ffh</name>
    <name evidence="13" type="ORF">CW354_06745</name>
</gene>
<dbReference type="Gene3D" id="3.40.50.300">
    <property type="entry name" value="P-loop containing nucleotide triphosphate hydrolases"/>
    <property type="match status" value="1"/>
</dbReference>
<dbReference type="PANTHER" id="PTHR11564">
    <property type="entry name" value="SIGNAL RECOGNITION PARTICLE 54K PROTEIN SRP54"/>
    <property type="match status" value="1"/>
</dbReference>
<dbReference type="SMART" id="SM00963">
    <property type="entry name" value="SRP54_N"/>
    <property type="match status" value="1"/>
</dbReference>
<dbReference type="GO" id="GO:0006614">
    <property type="term" value="P:SRP-dependent cotranslational protein targeting to membrane"/>
    <property type="evidence" value="ECO:0007669"/>
    <property type="project" value="InterPro"/>
</dbReference>
<evidence type="ECO:0000256" key="8">
    <source>
        <dbReference type="ARBA" id="ARBA00023274"/>
    </source>
</evidence>
<dbReference type="Pfam" id="PF02881">
    <property type="entry name" value="SRP54_N"/>
    <property type="match status" value="1"/>
</dbReference>
<dbReference type="InterPro" id="IPR004780">
    <property type="entry name" value="SRP"/>
</dbReference>
<dbReference type="EC" id="3.6.5.4" evidence="10"/>
<evidence type="ECO:0000259" key="12">
    <source>
        <dbReference type="PROSITE" id="PS00300"/>
    </source>
</evidence>
<evidence type="ECO:0000256" key="10">
    <source>
        <dbReference type="HAMAP-Rule" id="MF_00306"/>
    </source>
</evidence>
<feature type="binding site" evidence="10">
    <location>
        <begin position="109"/>
        <end position="116"/>
    </location>
    <ligand>
        <name>GTP</name>
        <dbReference type="ChEBI" id="CHEBI:37565"/>
    </ligand>
</feature>
<comment type="subunit">
    <text evidence="10">Part of the signal recognition particle protein translocation system, which is composed of SRP and FtsY. SRP is a ribonucleoprotein composed of Ffh and a 4.5S RNA molecule.</text>
</comment>
<dbReference type="SUPFAM" id="SSF47446">
    <property type="entry name" value="Signal peptide-binding domain"/>
    <property type="match status" value="1"/>
</dbReference>
<dbReference type="GO" id="GO:0048500">
    <property type="term" value="C:signal recognition particle"/>
    <property type="evidence" value="ECO:0007669"/>
    <property type="project" value="UniProtKB-UniRule"/>
</dbReference>
<dbReference type="Gene3D" id="1.10.260.30">
    <property type="entry name" value="Signal recognition particle, SRP54 subunit, M-domain"/>
    <property type="match status" value="1"/>
</dbReference>
<feature type="region of interest" description="Disordered" evidence="11">
    <location>
        <begin position="470"/>
        <end position="517"/>
    </location>
</feature>
<dbReference type="NCBIfam" id="TIGR00959">
    <property type="entry name" value="ffh"/>
    <property type="match status" value="1"/>
</dbReference>
<protein>
    <recommendedName>
        <fullName evidence="10">Signal recognition particle protein</fullName>
        <ecNumber evidence="10">3.6.5.4</ecNumber>
    </recommendedName>
    <alternativeName>
        <fullName evidence="10">Fifty-four homolog</fullName>
    </alternativeName>
</protein>